<reference evidence="1" key="1">
    <citation type="submission" date="2019-08" db="EMBL/GenBank/DDBJ databases">
        <authorList>
            <person name="Kucharzyk K."/>
            <person name="Murdoch R.W."/>
            <person name="Higgins S."/>
            <person name="Loffler F."/>
        </authorList>
    </citation>
    <scope>NUCLEOTIDE SEQUENCE</scope>
</reference>
<dbReference type="EMBL" id="VSSQ01000468">
    <property type="protein sequence ID" value="MPL95464.1"/>
    <property type="molecule type" value="Genomic_DNA"/>
</dbReference>
<proteinExistence type="predicted"/>
<name>A0A644VVJ5_9ZZZZ</name>
<dbReference type="AlphaFoldDB" id="A0A644VVJ5"/>
<gene>
    <name evidence="1" type="ORF">SDC9_41635</name>
</gene>
<evidence type="ECO:0000313" key="1">
    <source>
        <dbReference type="EMBL" id="MPL95464.1"/>
    </source>
</evidence>
<protein>
    <submittedName>
        <fullName evidence="1">Uncharacterized protein</fullName>
    </submittedName>
</protein>
<organism evidence="1">
    <name type="scientific">bioreactor metagenome</name>
    <dbReference type="NCBI Taxonomy" id="1076179"/>
    <lineage>
        <taxon>unclassified sequences</taxon>
        <taxon>metagenomes</taxon>
        <taxon>ecological metagenomes</taxon>
    </lineage>
</organism>
<comment type="caution">
    <text evidence="1">The sequence shown here is derived from an EMBL/GenBank/DDBJ whole genome shotgun (WGS) entry which is preliminary data.</text>
</comment>
<accession>A0A644VVJ5</accession>
<sequence length="130" mass="14893">MKNCKKISFVLSLALIFGLMGNVKAHAGEWSMTFPTLKMAKTDWDNYEYYGGGNAYISLTRIVEGPSYYCRAQSVNSNNEARSSYELCLQGDGYNTLDNVSMSTGHEYYVRAYNDYFETSYRWAYGDFSF</sequence>